<evidence type="ECO:0000256" key="1">
    <source>
        <dbReference type="SAM" id="MobiDB-lite"/>
    </source>
</evidence>
<evidence type="ECO:0000313" key="2">
    <source>
        <dbReference type="EMBL" id="KAK9131712.1"/>
    </source>
</evidence>
<accession>A0AAP0JCK7</accession>
<feature type="compositionally biased region" description="Basic and acidic residues" evidence="1">
    <location>
        <begin position="82"/>
        <end position="91"/>
    </location>
</feature>
<feature type="region of interest" description="Disordered" evidence="1">
    <location>
        <begin position="82"/>
        <end position="132"/>
    </location>
</feature>
<dbReference type="Proteomes" id="UP001419268">
    <property type="component" value="Unassembled WGS sequence"/>
</dbReference>
<dbReference type="EMBL" id="JBBNAG010000005">
    <property type="protein sequence ID" value="KAK9131712.1"/>
    <property type="molecule type" value="Genomic_DNA"/>
</dbReference>
<feature type="region of interest" description="Disordered" evidence="1">
    <location>
        <begin position="150"/>
        <end position="189"/>
    </location>
</feature>
<feature type="region of interest" description="Disordered" evidence="1">
    <location>
        <begin position="18"/>
        <end position="37"/>
    </location>
</feature>
<proteinExistence type="predicted"/>
<sequence length="189" mass="21110">MYTIAPSREGAIAVRVDTEGFSGPRGSTWDRKTRDIGGADSASQRAQIAPSQKALSAPHVVFETDAENLRVDFAFSGGWERSVERDTEEGGRRRRSNRFLTGGGAYARRRRRERRCGGLTGARSGGFQQKEQQQRQYVEAFAWRWYVEEETAQRGKRRRRISGGSNEEEEAHEANAQRILSSGVEGGGN</sequence>
<gene>
    <name evidence="2" type="ORF">Scep_011240</name>
</gene>
<keyword evidence="3" id="KW-1185">Reference proteome</keyword>
<feature type="compositionally biased region" description="Basic and acidic residues" evidence="1">
    <location>
        <begin position="28"/>
        <end position="37"/>
    </location>
</feature>
<reference evidence="2 3" key="1">
    <citation type="submission" date="2024-01" db="EMBL/GenBank/DDBJ databases">
        <title>Genome assemblies of Stephania.</title>
        <authorList>
            <person name="Yang L."/>
        </authorList>
    </citation>
    <scope>NUCLEOTIDE SEQUENCE [LARGE SCALE GENOMIC DNA]</scope>
    <source>
        <strain evidence="2">JXDWG</strain>
        <tissue evidence="2">Leaf</tissue>
    </source>
</reference>
<name>A0AAP0JCK7_9MAGN</name>
<comment type="caution">
    <text evidence="2">The sequence shown here is derived from an EMBL/GenBank/DDBJ whole genome shotgun (WGS) entry which is preliminary data.</text>
</comment>
<protein>
    <submittedName>
        <fullName evidence="2">Uncharacterized protein</fullName>
    </submittedName>
</protein>
<dbReference type="AlphaFoldDB" id="A0AAP0JCK7"/>
<evidence type="ECO:0000313" key="3">
    <source>
        <dbReference type="Proteomes" id="UP001419268"/>
    </source>
</evidence>
<organism evidence="2 3">
    <name type="scientific">Stephania cephalantha</name>
    <dbReference type="NCBI Taxonomy" id="152367"/>
    <lineage>
        <taxon>Eukaryota</taxon>
        <taxon>Viridiplantae</taxon>
        <taxon>Streptophyta</taxon>
        <taxon>Embryophyta</taxon>
        <taxon>Tracheophyta</taxon>
        <taxon>Spermatophyta</taxon>
        <taxon>Magnoliopsida</taxon>
        <taxon>Ranunculales</taxon>
        <taxon>Menispermaceae</taxon>
        <taxon>Menispermoideae</taxon>
        <taxon>Cissampelideae</taxon>
        <taxon>Stephania</taxon>
    </lineage>
</organism>